<accession>A0A8S5UR32</accession>
<dbReference type="EMBL" id="BK016121">
    <property type="protein sequence ID" value="DAF96860.1"/>
    <property type="molecule type" value="Genomic_DNA"/>
</dbReference>
<organism evidence="1">
    <name type="scientific">Podoviridae sp. ctQyH19</name>
    <dbReference type="NCBI Taxonomy" id="2825249"/>
    <lineage>
        <taxon>Viruses</taxon>
        <taxon>Duplodnaviria</taxon>
        <taxon>Heunggongvirae</taxon>
        <taxon>Uroviricota</taxon>
        <taxon>Caudoviricetes</taxon>
    </lineage>
</organism>
<evidence type="ECO:0000313" key="1">
    <source>
        <dbReference type="EMBL" id="DAF96860.1"/>
    </source>
</evidence>
<reference evidence="1" key="1">
    <citation type="journal article" date="2021" name="Proc. Natl. Acad. Sci. U.S.A.">
        <title>A Catalog of Tens of Thousands of Viruses from Human Metagenomes Reveals Hidden Associations with Chronic Diseases.</title>
        <authorList>
            <person name="Tisza M.J."/>
            <person name="Buck C.B."/>
        </authorList>
    </citation>
    <scope>NUCLEOTIDE SEQUENCE</scope>
    <source>
        <strain evidence="1">CtQyH19</strain>
    </source>
</reference>
<protein>
    <submittedName>
        <fullName evidence="1">Uncharacterized protein</fullName>
    </submittedName>
</protein>
<proteinExistence type="predicted"/>
<name>A0A8S5UR32_9CAUD</name>
<dbReference type="Pfam" id="PF25710">
    <property type="entry name" value="CrAss_Ring_3_4"/>
    <property type="match status" value="1"/>
</dbReference>
<dbReference type="InterPro" id="IPR057877">
    <property type="entry name" value="CrAss_Ring_3_4"/>
</dbReference>
<sequence length="228" mass="26714">MKLDKVDSQQNRNLKVPEIDWKLNEAQEIFVKLVAEPRSVNHLGFEFSQRNIDDIRTIVVNSMPLYTTQVDDTSYYVELPDNYMFYISSKVKIKKENCSSRLASCMLVRHDDKHEEDPFRRSSYEWKEVNIRFYDKGIRIFTDGTFVVEELLLDYIKIPQYIHNAESFLPAGKYKLPNGKLLEGKVDCELPEITHKEIVDIAVFLTSMDMSKQDISVKSTKLQFNQLN</sequence>